<dbReference type="Proteomes" id="UP001362999">
    <property type="component" value="Unassembled WGS sequence"/>
</dbReference>
<organism evidence="1 3">
    <name type="scientific">Favolaschia claudopus</name>
    <dbReference type="NCBI Taxonomy" id="2862362"/>
    <lineage>
        <taxon>Eukaryota</taxon>
        <taxon>Fungi</taxon>
        <taxon>Dikarya</taxon>
        <taxon>Basidiomycota</taxon>
        <taxon>Agaricomycotina</taxon>
        <taxon>Agaricomycetes</taxon>
        <taxon>Agaricomycetidae</taxon>
        <taxon>Agaricales</taxon>
        <taxon>Marasmiineae</taxon>
        <taxon>Mycenaceae</taxon>
        <taxon>Favolaschia</taxon>
    </lineage>
</organism>
<evidence type="ECO:0000313" key="3">
    <source>
        <dbReference type="Proteomes" id="UP001362999"/>
    </source>
</evidence>
<keyword evidence="3" id="KW-1185">Reference proteome</keyword>
<comment type="caution">
    <text evidence="1">The sequence shown here is derived from an EMBL/GenBank/DDBJ whole genome shotgun (WGS) entry which is preliminary data.</text>
</comment>
<name>A0AAW0BXQ3_9AGAR</name>
<sequence>MAKKDPRPAMMANYYEKLTRIFHTSPCALGRWQPWHANEAKGYPLRFGCMAAVAHASRYPV</sequence>
<evidence type="ECO:0008006" key="4">
    <source>
        <dbReference type="Google" id="ProtNLM"/>
    </source>
</evidence>
<reference evidence="1 3" key="1">
    <citation type="journal article" date="2024" name="J Genomics">
        <title>Draft genome sequencing and assembly of Favolaschia claudopus CIRM-BRFM 2984 isolated from oak limbs.</title>
        <authorList>
            <person name="Navarro D."/>
            <person name="Drula E."/>
            <person name="Chaduli D."/>
            <person name="Cazenave R."/>
            <person name="Ahrendt S."/>
            <person name="Wang J."/>
            <person name="Lipzen A."/>
            <person name="Daum C."/>
            <person name="Barry K."/>
            <person name="Grigoriev I.V."/>
            <person name="Favel A."/>
            <person name="Rosso M.N."/>
            <person name="Martin F."/>
        </authorList>
    </citation>
    <scope>NUCLEOTIDE SEQUENCE [LARGE SCALE GENOMIC DNA]</scope>
    <source>
        <strain evidence="1 3">CIRM-BRFM 2984</strain>
    </source>
</reference>
<dbReference type="Gene3D" id="1.25.40.860">
    <property type="match status" value="1"/>
</dbReference>
<dbReference type="EMBL" id="JAWWNJ010000024">
    <property type="protein sequence ID" value="KAK7031919.1"/>
    <property type="molecule type" value="Genomic_DNA"/>
</dbReference>
<protein>
    <recommendedName>
        <fullName evidence="4">DUF255 domain-containing protein</fullName>
    </recommendedName>
</protein>
<gene>
    <name evidence="1" type="ORF">R3P38DRAFT_3187644</name>
    <name evidence="2" type="ORF">R3P38DRAFT_3187654</name>
</gene>
<dbReference type="AlphaFoldDB" id="A0AAW0BXQ3"/>
<evidence type="ECO:0000313" key="1">
    <source>
        <dbReference type="EMBL" id="KAK7031919.1"/>
    </source>
</evidence>
<evidence type="ECO:0000313" key="2">
    <source>
        <dbReference type="EMBL" id="KAK7031927.1"/>
    </source>
</evidence>
<dbReference type="EMBL" id="JAWWNJ010000024">
    <property type="protein sequence ID" value="KAK7031927.1"/>
    <property type="molecule type" value="Genomic_DNA"/>
</dbReference>
<accession>A0AAW0BXQ3</accession>
<proteinExistence type="predicted"/>